<evidence type="ECO:0000313" key="3">
    <source>
        <dbReference type="Proteomes" id="UP000182798"/>
    </source>
</evidence>
<dbReference type="Pfam" id="PF18765">
    <property type="entry name" value="Polbeta"/>
    <property type="match status" value="1"/>
</dbReference>
<sequence>MIFLYISIRFKMNKIVGSISENRNIFDFFIKVYIFGSSINNTHPNDIDLLLIYEDYKDILLLQNEKNDISLFLEKLLKLPIDITMLSERELEETRFLEKLASAYKKLK</sequence>
<accession>A0A1J5TVV6</accession>
<dbReference type="SUPFAM" id="SSF81301">
    <property type="entry name" value="Nucleotidyltransferase"/>
    <property type="match status" value="1"/>
</dbReference>
<protein>
    <recommendedName>
        <fullName evidence="1">Polymerase beta nucleotidyltransferase domain-containing protein</fullName>
    </recommendedName>
</protein>
<comment type="caution">
    <text evidence="2">The sequence shown here is derived from an EMBL/GenBank/DDBJ whole genome shotgun (WGS) entry which is preliminary data.</text>
</comment>
<feature type="domain" description="Polymerase beta nucleotidyltransferase" evidence="1">
    <location>
        <begin position="30"/>
        <end position="89"/>
    </location>
</feature>
<dbReference type="InterPro" id="IPR043519">
    <property type="entry name" value="NT_sf"/>
</dbReference>
<reference evidence="3" key="1">
    <citation type="submission" date="2016-09" db="EMBL/GenBank/DDBJ databases">
        <title>Genome Sequence of Bathymodiolus thermophilus sulfur-oxidizing gill endosymbiont.</title>
        <authorList>
            <person name="Ponnudurai R."/>
            <person name="Kleiner M."/>
            <person name="Sayavedra L."/>
            <person name="Thuermer A."/>
            <person name="Felbeck H."/>
            <person name="Schlueter R."/>
            <person name="Schweder T."/>
            <person name="Markert S."/>
        </authorList>
    </citation>
    <scope>NUCLEOTIDE SEQUENCE [LARGE SCALE GENOMIC DNA]</scope>
    <source>
        <strain evidence="3">BAT/CrabSpa'14</strain>
    </source>
</reference>
<dbReference type="Gene3D" id="3.30.460.10">
    <property type="entry name" value="Beta Polymerase, domain 2"/>
    <property type="match status" value="1"/>
</dbReference>
<dbReference type="Proteomes" id="UP000182798">
    <property type="component" value="Unassembled WGS sequence"/>
</dbReference>
<dbReference type="AlphaFoldDB" id="A0A1J5TVV6"/>
<dbReference type="InterPro" id="IPR041633">
    <property type="entry name" value="Polbeta"/>
</dbReference>
<proteinExistence type="predicted"/>
<dbReference type="EMBL" id="MIQH01000480">
    <property type="protein sequence ID" value="OIR24890.1"/>
    <property type="molecule type" value="Genomic_DNA"/>
</dbReference>
<evidence type="ECO:0000259" key="1">
    <source>
        <dbReference type="Pfam" id="PF18765"/>
    </source>
</evidence>
<name>A0A1J5TVV6_9GAMM</name>
<evidence type="ECO:0000313" key="2">
    <source>
        <dbReference type="EMBL" id="OIR24890.1"/>
    </source>
</evidence>
<gene>
    <name evidence="2" type="ORF">BGC33_04830</name>
</gene>
<organism evidence="2 3">
    <name type="scientific">Bathymodiolus thermophilus thioautotrophic gill symbiont</name>
    <dbReference type="NCBI Taxonomy" id="2360"/>
    <lineage>
        <taxon>Bacteria</taxon>
        <taxon>Pseudomonadati</taxon>
        <taxon>Pseudomonadota</taxon>
        <taxon>Gammaproteobacteria</taxon>
        <taxon>sulfur-oxidizing symbionts</taxon>
    </lineage>
</organism>